<organism evidence="2 3">
    <name type="scientific">Stephania cephalantha</name>
    <dbReference type="NCBI Taxonomy" id="152367"/>
    <lineage>
        <taxon>Eukaryota</taxon>
        <taxon>Viridiplantae</taxon>
        <taxon>Streptophyta</taxon>
        <taxon>Embryophyta</taxon>
        <taxon>Tracheophyta</taxon>
        <taxon>Spermatophyta</taxon>
        <taxon>Magnoliopsida</taxon>
        <taxon>Ranunculales</taxon>
        <taxon>Menispermaceae</taxon>
        <taxon>Menispermoideae</taxon>
        <taxon>Cissampelideae</taxon>
        <taxon>Stephania</taxon>
    </lineage>
</organism>
<proteinExistence type="predicted"/>
<comment type="caution">
    <text evidence="2">The sequence shown here is derived from an EMBL/GenBank/DDBJ whole genome shotgun (WGS) entry which is preliminary data.</text>
</comment>
<accession>A0AAP0J3X1</accession>
<feature type="region of interest" description="Disordered" evidence="1">
    <location>
        <begin position="29"/>
        <end position="56"/>
    </location>
</feature>
<evidence type="ECO:0000313" key="2">
    <source>
        <dbReference type="EMBL" id="KAK9127019.1"/>
    </source>
</evidence>
<evidence type="ECO:0000313" key="3">
    <source>
        <dbReference type="Proteomes" id="UP001419268"/>
    </source>
</evidence>
<reference evidence="2 3" key="1">
    <citation type="submission" date="2024-01" db="EMBL/GenBank/DDBJ databases">
        <title>Genome assemblies of Stephania.</title>
        <authorList>
            <person name="Yang L."/>
        </authorList>
    </citation>
    <scope>NUCLEOTIDE SEQUENCE [LARGE SCALE GENOMIC DNA]</scope>
    <source>
        <strain evidence="2">JXDWG</strain>
        <tissue evidence="2">Leaf</tissue>
    </source>
</reference>
<keyword evidence="3" id="KW-1185">Reference proteome</keyword>
<name>A0AAP0J3X1_9MAGN</name>
<evidence type="ECO:0000256" key="1">
    <source>
        <dbReference type="SAM" id="MobiDB-lite"/>
    </source>
</evidence>
<sequence>MPAASRELSTSFGRSRRLFGLCPRVACLGADRPQRDSSGSSDNTIGMKNNQTKQNE</sequence>
<dbReference type="AlphaFoldDB" id="A0AAP0J3X1"/>
<protein>
    <submittedName>
        <fullName evidence="2">Uncharacterized protein</fullName>
    </submittedName>
</protein>
<gene>
    <name evidence="2" type="ORF">Scep_015865</name>
</gene>
<dbReference type="Proteomes" id="UP001419268">
    <property type="component" value="Unassembled WGS sequence"/>
</dbReference>
<dbReference type="EMBL" id="JBBNAG010000006">
    <property type="protein sequence ID" value="KAK9127019.1"/>
    <property type="molecule type" value="Genomic_DNA"/>
</dbReference>
<feature type="compositionally biased region" description="Polar residues" evidence="1">
    <location>
        <begin position="36"/>
        <end position="56"/>
    </location>
</feature>